<dbReference type="Pfam" id="PF19037">
    <property type="entry name" value="Fuz_longin_2"/>
    <property type="match status" value="1"/>
</dbReference>
<dbReference type="GO" id="GO:0035658">
    <property type="term" value="C:Mon1-Ccz1 complex"/>
    <property type="evidence" value="ECO:0007669"/>
    <property type="project" value="TreeGrafter"/>
</dbReference>
<dbReference type="AlphaFoldDB" id="A0AAW2I700"/>
<dbReference type="EMBL" id="JARGDH010000002">
    <property type="protein sequence ID" value="KAL0277633.1"/>
    <property type="molecule type" value="Genomic_DNA"/>
</dbReference>
<dbReference type="PANTHER" id="PTHR13027">
    <property type="entry name" value="SAND PROTEIN-RELATED"/>
    <property type="match status" value="1"/>
</dbReference>
<dbReference type="PANTHER" id="PTHR13027:SF7">
    <property type="entry name" value="VACUOLAR FUSION PROTEIN MON1 HOMOLOG"/>
    <property type="match status" value="1"/>
</dbReference>
<evidence type="ECO:0000256" key="3">
    <source>
        <dbReference type="SAM" id="MobiDB-lite"/>
    </source>
</evidence>
<reference evidence="7" key="1">
    <citation type="journal article" date="2024" name="Gigascience">
        <title>Chromosome-level genome of the poultry shaft louse Menopon gallinae provides insight into the host-switching and adaptive evolution of parasitic lice.</title>
        <authorList>
            <person name="Xu Y."/>
            <person name="Ma L."/>
            <person name="Liu S."/>
            <person name="Liang Y."/>
            <person name="Liu Q."/>
            <person name="He Z."/>
            <person name="Tian L."/>
            <person name="Duan Y."/>
            <person name="Cai W."/>
            <person name="Li H."/>
            <person name="Song F."/>
        </authorList>
    </citation>
    <scope>NUCLEOTIDE SEQUENCE</scope>
    <source>
        <strain evidence="7">Cailab_2023a</strain>
    </source>
</reference>
<feature type="domain" description="FUZ/MON1/HPS1 third Longin" evidence="6">
    <location>
        <begin position="327"/>
        <end position="425"/>
    </location>
</feature>
<feature type="domain" description="FUZ/MON1/HPS1 first Longin" evidence="4">
    <location>
        <begin position="37"/>
        <end position="159"/>
    </location>
</feature>
<dbReference type="InterPro" id="IPR043971">
    <property type="entry name" value="FUZ/MON1/HPS1_longin_2"/>
</dbReference>
<accession>A0AAW2I700</accession>
<dbReference type="PRINTS" id="PR01546">
    <property type="entry name" value="YEAST73DUF"/>
</dbReference>
<proteinExistence type="inferred from homology"/>
<dbReference type="GO" id="GO:0006623">
    <property type="term" value="P:protein targeting to vacuole"/>
    <property type="evidence" value="ECO:0007669"/>
    <property type="project" value="UniProtKB-UniRule"/>
</dbReference>
<dbReference type="InterPro" id="IPR043970">
    <property type="entry name" value="FUZ/MON1/HPS1_longin_3"/>
</dbReference>
<evidence type="ECO:0000259" key="4">
    <source>
        <dbReference type="Pfam" id="PF19036"/>
    </source>
</evidence>
<dbReference type="InterPro" id="IPR043972">
    <property type="entry name" value="FUZ/MON1/HPS1_longin_1"/>
</dbReference>
<sequence length="436" mass="50510">MTPTEENVRGDAVLSEPTNENSEEDLLDAPNWQNKDKHVFILSTSGKPIYSRFGNEDKLVTVFGVMQALVSFVQSSNDTIRAINAGDTKFVFLVQEPLILVIVSKTKESEKQLTLQLKYLYNLILSILTSTQLKKIYEERRNFDLRRLLTGSERLIDHLLNFMNVEPGFGLEAVRCLTLDPSVRNGIRSKIIMACSKIKKLVFALLIGNNQLISFVRMEKYQIFPVDMHIIFNLIDSTESFKVAESWTPICLPRFDPTGFLHAHVSYLSDDCQVCLVLFTVDKDIFFALSEAKQRFVEKLRRSNYLEAINESLSQPAIPTSAIGIPELRHFVYINRQMSQYWCPKFEAPYTTKQEIERIYSLYRKIYENIRTRDLKFLLEQFETETLLGWIASDIELYAVFEPLVMKDAVIKSVNKIMNWIKKEEERLFILTDATF</sequence>
<evidence type="ECO:0000259" key="5">
    <source>
        <dbReference type="Pfam" id="PF19037"/>
    </source>
</evidence>
<dbReference type="InterPro" id="IPR004353">
    <property type="entry name" value="Mon1"/>
</dbReference>
<comment type="similarity">
    <text evidence="1 2">Belongs to the MON1/SAND family.</text>
</comment>
<comment type="caution">
    <text evidence="7">The sequence shown here is derived from an EMBL/GenBank/DDBJ whole genome shotgun (WGS) entry which is preliminary data.</text>
</comment>
<evidence type="ECO:0000259" key="6">
    <source>
        <dbReference type="Pfam" id="PF19038"/>
    </source>
</evidence>
<protein>
    <recommendedName>
        <fullName evidence="2">Vacuolar fusion protein MON1 homolog</fullName>
    </recommendedName>
</protein>
<dbReference type="Pfam" id="PF19036">
    <property type="entry name" value="Fuz_longin_1"/>
    <property type="match status" value="1"/>
</dbReference>
<comment type="function">
    <text evidence="2">Plays an important role in membrane trafficking through the secretory apparatus.</text>
</comment>
<feature type="region of interest" description="Disordered" evidence="3">
    <location>
        <begin position="1"/>
        <end position="28"/>
    </location>
</feature>
<gene>
    <name evidence="7" type="ORF">PYX00_004857</name>
</gene>
<organism evidence="7">
    <name type="scientific">Menopon gallinae</name>
    <name type="common">poultry shaft louse</name>
    <dbReference type="NCBI Taxonomy" id="328185"/>
    <lineage>
        <taxon>Eukaryota</taxon>
        <taxon>Metazoa</taxon>
        <taxon>Ecdysozoa</taxon>
        <taxon>Arthropoda</taxon>
        <taxon>Hexapoda</taxon>
        <taxon>Insecta</taxon>
        <taxon>Pterygota</taxon>
        <taxon>Neoptera</taxon>
        <taxon>Paraneoptera</taxon>
        <taxon>Psocodea</taxon>
        <taxon>Troctomorpha</taxon>
        <taxon>Phthiraptera</taxon>
        <taxon>Amblycera</taxon>
        <taxon>Menoponidae</taxon>
        <taxon>Menopon</taxon>
    </lineage>
</organism>
<evidence type="ECO:0000256" key="2">
    <source>
        <dbReference type="RuleBase" id="RU367048"/>
    </source>
</evidence>
<name>A0AAW2I700_9NEOP</name>
<evidence type="ECO:0000256" key="1">
    <source>
        <dbReference type="ARBA" id="ARBA00008968"/>
    </source>
</evidence>
<dbReference type="Pfam" id="PF19038">
    <property type="entry name" value="Fuz_longin_3"/>
    <property type="match status" value="1"/>
</dbReference>
<feature type="domain" description="FUZ/MON1/HPS1 second Longin" evidence="5">
    <location>
        <begin position="199"/>
        <end position="298"/>
    </location>
</feature>
<evidence type="ECO:0000313" key="7">
    <source>
        <dbReference type="EMBL" id="KAL0277633.1"/>
    </source>
</evidence>
<dbReference type="GO" id="GO:0032510">
    <property type="term" value="P:endosome to lysosome transport via multivesicular body sorting pathway"/>
    <property type="evidence" value="ECO:0007669"/>
    <property type="project" value="TreeGrafter"/>
</dbReference>